<evidence type="ECO:0000256" key="10">
    <source>
        <dbReference type="SAM" id="MobiDB-lite"/>
    </source>
</evidence>
<gene>
    <name evidence="11" type="ORF">CDD80_2826</name>
</gene>
<feature type="transmembrane region" description="Helical" evidence="9">
    <location>
        <begin position="694"/>
        <end position="715"/>
    </location>
</feature>
<dbReference type="Proteomes" id="UP000226431">
    <property type="component" value="Unassembled WGS sequence"/>
</dbReference>
<feature type="transmembrane region" description="Helical" evidence="9">
    <location>
        <begin position="727"/>
        <end position="754"/>
    </location>
</feature>
<keyword evidence="4 9" id="KW-0812">Transmembrane</keyword>
<dbReference type="InterPro" id="IPR004240">
    <property type="entry name" value="EMP70"/>
</dbReference>
<keyword evidence="5" id="KW-0732">Signal</keyword>
<evidence type="ECO:0000256" key="1">
    <source>
        <dbReference type="ARBA" id="ARBA00004141"/>
    </source>
</evidence>
<reference evidence="11 12" key="1">
    <citation type="submission" date="2017-06" db="EMBL/GenBank/DDBJ databases">
        <title>Ant-infecting Ophiocordyceps genomes reveal a high diversity of potential behavioral manipulation genes and a possible major role for enterotoxins.</title>
        <authorList>
            <person name="De Bekker C."/>
            <person name="Evans H.C."/>
            <person name="Brachmann A."/>
            <person name="Hughes D.P."/>
        </authorList>
    </citation>
    <scope>NUCLEOTIDE SEQUENCE [LARGE SCALE GENOMIC DNA]</scope>
    <source>
        <strain evidence="11 12">Map16</strain>
    </source>
</reference>
<feature type="transmembrane region" description="Helical" evidence="9">
    <location>
        <begin position="564"/>
        <end position="587"/>
    </location>
</feature>
<protein>
    <recommendedName>
        <fullName evidence="9">Transmembrane 9 superfamily member</fullName>
    </recommendedName>
</protein>
<dbReference type="OrthoDB" id="1666796at2759"/>
<evidence type="ECO:0000256" key="9">
    <source>
        <dbReference type="RuleBase" id="RU363079"/>
    </source>
</evidence>
<accession>A0A2C5Z4U5</accession>
<feature type="compositionally biased region" description="Basic residues" evidence="10">
    <location>
        <begin position="387"/>
        <end position="400"/>
    </location>
</feature>
<organism evidence="11 12">
    <name type="scientific">Ophiocordyceps camponoti-rufipedis</name>
    <dbReference type="NCBI Taxonomy" id="2004952"/>
    <lineage>
        <taxon>Eukaryota</taxon>
        <taxon>Fungi</taxon>
        <taxon>Dikarya</taxon>
        <taxon>Ascomycota</taxon>
        <taxon>Pezizomycotina</taxon>
        <taxon>Sordariomycetes</taxon>
        <taxon>Hypocreomycetidae</taxon>
        <taxon>Hypocreales</taxon>
        <taxon>Ophiocordycipitaceae</taxon>
        <taxon>Ophiocordyceps</taxon>
    </lineage>
</organism>
<name>A0A2C5Z4U5_9HYPO</name>
<dbReference type="PANTHER" id="PTHR10766">
    <property type="entry name" value="TRANSMEMBRANE 9 SUPERFAMILY PROTEIN"/>
    <property type="match status" value="1"/>
</dbReference>
<feature type="transmembrane region" description="Helical" evidence="9">
    <location>
        <begin position="464"/>
        <end position="491"/>
    </location>
</feature>
<evidence type="ECO:0000256" key="3">
    <source>
        <dbReference type="ARBA" id="ARBA00005227"/>
    </source>
</evidence>
<dbReference type="GO" id="GO:0072657">
    <property type="term" value="P:protein localization to membrane"/>
    <property type="evidence" value="ECO:0007669"/>
    <property type="project" value="TreeGrafter"/>
</dbReference>
<dbReference type="PANTHER" id="PTHR10766:SF55">
    <property type="entry name" value="TRANSMEMBRANE 9 SUPERFAMILY MEMBER 4"/>
    <property type="match status" value="1"/>
</dbReference>
<proteinExistence type="inferred from homology"/>
<dbReference type="GO" id="GO:0005794">
    <property type="term" value="C:Golgi apparatus"/>
    <property type="evidence" value="ECO:0007669"/>
    <property type="project" value="UniProtKB-SubCell"/>
</dbReference>
<evidence type="ECO:0000256" key="4">
    <source>
        <dbReference type="ARBA" id="ARBA00022692"/>
    </source>
</evidence>
<evidence type="ECO:0000256" key="5">
    <source>
        <dbReference type="ARBA" id="ARBA00022729"/>
    </source>
</evidence>
<feature type="transmembrane region" description="Helical" evidence="9">
    <location>
        <begin position="624"/>
        <end position="646"/>
    </location>
</feature>
<feature type="region of interest" description="Disordered" evidence="10">
    <location>
        <begin position="386"/>
        <end position="439"/>
    </location>
</feature>
<sequence>MMGNDVDVATRIGELFDNDSIDHVFESQPQHLIGLGSAATVEPDRASLVTIMVRASRLLPLWLPCLVEGFYIPGWSIKSYRSGDSVPLFVNKVYSDNTQLQYAYYDLPFVCPPTGHAGAKAGLFSGQSVPLNLGEVLRGDRIKASDMEIVMGRDTACTFLCTRRLPRADLERTRDMVRDGYLTEWIVDNLPGATSFVTTDKTKKYYAAGFKLGYTETAPVTGELRYFLHNHHTIVIRHRKAPGRAGERGERVVVGFEVYPKSVGSENKRDASGCPVDLKNVKGGLELRISDKKMAVRSPEEDAKKEEEDDSLAIPYTYSVYFREDESIEWARRWDLYFVNQEEGSRIHWLALVNSLIICGLLSGIVMLILVRKTARREAVEEDGKIRMRKMGPRRRRRRDKNASGLLSGPGAEDGGVSDDDDGDDVGDDGGDVDSDEDDEAMEDATGWKLLHADVFRKPPMVKLLAPLVGSGMQLLFVAAGLVLLSAVGILNPSFRGGFISVGVGLFISGGLVSGYLSARVYRSLEGVDDAGNGLTTALLFPGLALCSALVLNTFAWAQASSTAMPIGTLLAMVVLWLCVQVPLVLIGSRLGRGRGWEHPSRTAPIARQVPAQAWYARPIQSTLLAGLMPFIVIFIELLFVFQSVWQDKSGYYYVFGFLAAASTIQMVTVAEVTVVTVYMQLCAEDHRWWWRSFCAGAGSAVWVFGYCVWCYAFKLHVAGFVSGLLFFAYSFMACVAYGLLAGAVGFLSAYAFVRRMYGSIKVD</sequence>
<feature type="transmembrane region" description="Helical" evidence="9">
    <location>
        <begin position="538"/>
        <end position="558"/>
    </location>
</feature>
<evidence type="ECO:0000256" key="2">
    <source>
        <dbReference type="ARBA" id="ARBA00004555"/>
    </source>
</evidence>
<comment type="subcellular location">
    <subcellularLocation>
        <location evidence="2">Golgi apparatus</location>
    </subcellularLocation>
    <subcellularLocation>
        <location evidence="1">Membrane</location>
        <topology evidence="1">Multi-pass membrane protein</topology>
    </subcellularLocation>
</comment>
<evidence type="ECO:0000256" key="6">
    <source>
        <dbReference type="ARBA" id="ARBA00022989"/>
    </source>
</evidence>
<comment type="similarity">
    <text evidence="3 9">Belongs to the nonaspanin (TM9SF) (TC 9.A.2) family.</text>
</comment>
<keyword evidence="8 9" id="KW-0472">Membrane</keyword>
<dbReference type="STRING" id="2004952.A0A2C5Z4U5"/>
<dbReference type="AlphaFoldDB" id="A0A2C5Z4U5"/>
<comment type="caution">
    <text evidence="11">The sequence shown here is derived from an EMBL/GenBank/DDBJ whole genome shotgun (WGS) entry which is preliminary data.</text>
</comment>
<dbReference type="GO" id="GO:0016020">
    <property type="term" value="C:membrane"/>
    <property type="evidence" value="ECO:0007669"/>
    <property type="project" value="UniProtKB-SubCell"/>
</dbReference>
<dbReference type="EMBL" id="NJES01000251">
    <property type="protein sequence ID" value="PHH74810.1"/>
    <property type="molecule type" value="Genomic_DNA"/>
</dbReference>
<feature type="transmembrane region" description="Helical" evidence="9">
    <location>
        <begin position="497"/>
        <end position="517"/>
    </location>
</feature>
<feature type="transmembrane region" description="Helical" evidence="9">
    <location>
        <begin position="652"/>
        <end position="682"/>
    </location>
</feature>
<keyword evidence="6 9" id="KW-1133">Transmembrane helix</keyword>
<keyword evidence="12" id="KW-1185">Reference proteome</keyword>
<feature type="compositionally biased region" description="Acidic residues" evidence="10">
    <location>
        <begin position="416"/>
        <end position="439"/>
    </location>
</feature>
<evidence type="ECO:0000256" key="7">
    <source>
        <dbReference type="ARBA" id="ARBA00023034"/>
    </source>
</evidence>
<evidence type="ECO:0000313" key="11">
    <source>
        <dbReference type="EMBL" id="PHH74810.1"/>
    </source>
</evidence>
<dbReference type="Pfam" id="PF02990">
    <property type="entry name" value="EMP70"/>
    <property type="match status" value="1"/>
</dbReference>
<evidence type="ECO:0000313" key="12">
    <source>
        <dbReference type="Proteomes" id="UP000226431"/>
    </source>
</evidence>
<evidence type="ECO:0000256" key="8">
    <source>
        <dbReference type="ARBA" id="ARBA00023136"/>
    </source>
</evidence>
<feature type="transmembrane region" description="Helical" evidence="9">
    <location>
        <begin position="349"/>
        <end position="371"/>
    </location>
</feature>
<keyword evidence="7" id="KW-0333">Golgi apparatus</keyword>